<comment type="similarity">
    <text evidence="1">Belongs to the metallo-dependent hydrolases superfamily. ATZ/TRZ family.</text>
</comment>
<dbReference type="Pfam" id="PF22039">
    <property type="entry name" value="HUTI_composite_bact"/>
    <property type="match status" value="1"/>
</dbReference>
<dbReference type="PANTHER" id="PTHR43794:SF11">
    <property type="entry name" value="AMIDOHYDROLASE-RELATED DOMAIN-CONTAINING PROTEIN"/>
    <property type="match status" value="1"/>
</dbReference>
<dbReference type="Proteomes" id="UP001595756">
    <property type="component" value="Unassembled WGS sequence"/>
</dbReference>
<comment type="caution">
    <text evidence="7">The sequence shown here is derived from an EMBL/GenBank/DDBJ whole genome shotgun (WGS) entry which is preliminary data.</text>
</comment>
<feature type="domain" description="Aminodeoxyfutalosine deaminase/Imidazolonepropionase-like composite" evidence="6">
    <location>
        <begin position="27"/>
        <end position="51"/>
    </location>
</feature>
<dbReference type="InterPro" id="IPR032466">
    <property type="entry name" value="Metal_Hydrolase"/>
</dbReference>
<dbReference type="SUPFAM" id="SSF51338">
    <property type="entry name" value="Composite domain of metallo-dependent hydrolases"/>
    <property type="match status" value="2"/>
</dbReference>
<dbReference type="Gene3D" id="2.30.40.10">
    <property type="entry name" value="Urease, subunit C, domain 1"/>
    <property type="match status" value="1"/>
</dbReference>
<name>A0ABV8RU35_9BURK</name>
<keyword evidence="4" id="KW-0862">Zinc</keyword>
<keyword evidence="3" id="KW-0378">Hydrolase</keyword>
<evidence type="ECO:0000256" key="4">
    <source>
        <dbReference type="ARBA" id="ARBA00022833"/>
    </source>
</evidence>
<sequence length="472" mass="50809">MTSSPGFIFAHATVITMDRDRRVIADGAVAVIGDTIVGVGKTAEIQARFPDLPIQDFSRHIIAPGLIDTHVHLSQALFRAAGERNARSDNFHDWLYRLILPMEGTMTPEDGAASASLCILEMLKSGTTSFLESMTSANHGFDGIAQVCVDSGIRAALGKVVMDVSPAYRDRVGWPLSAWFEPDQGIAETLAAHKQWHGAANGRIQVWFGCRTADESANPDLYRRVAAVAKEHGMRLTIHHSELESDNEYARSLGYRSHMDYGYQLGILGPNAVLTHCTAADSEDIALLAQTGTSVANCPANNATSAWGPTRVVEMLEAGVNVALGCDGTVSDANMDLLRDLRVVCQIARSHGKSRNSLRAETALEMATLHGARALGIDDQVGSLEAGKKADLITIDTDAPHLSPIWNPVATLVFAAQGSDVHTVVIDGKVIVSGGEILTMDERAIVAEARRRLPDLKKRANVPADNPRWPLS</sequence>
<feature type="domain" description="Amidohydrolase-related" evidence="5">
    <location>
        <begin position="61"/>
        <end position="430"/>
    </location>
</feature>
<dbReference type="InterPro" id="IPR011059">
    <property type="entry name" value="Metal-dep_hydrolase_composite"/>
</dbReference>
<dbReference type="InterPro" id="IPR050287">
    <property type="entry name" value="MTA/SAH_deaminase"/>
</dbReference>
<dbReference type="SUPFAM" id="SSF51556">
    <property type="entry name" value="Metallo-dependent hydrolases"/>
    <property type="match status" value="1"/>
</dbReference>
<evidence type="ECO:0000259" key="6">
    <source>
        <dbReference type="Pfam" id="PF22039"/>
    </source>
</evidence>
<gene>
    <name evidence="7" type="ORF">ACFO0J_02295</name>
</gene>
<dbReference type="Pfam" id="PF01979">
    <property type="entry name" value="Amidohydro_1"/>
    <property type="match status" value="1"/>
</dbReference>
<dbReference type="CDD" id="cd01298">
    <property type="entry name" value="ATZ_TRZ_like"/>
    <property type="match status" value="1"/>
</dbReference>
<evidence type="ECO:0000259" key="5">
    <source>
        <dbReference type="Pfam" id="PF01979"/>
    </source>
</evidence>
<dbReference type="InterPro" id="IPR054418">
    <property type="entry name" value="MQNX/HUTI_composite_N"/>
</dbReference>
<evidence type="ECO:0000256" key="2">
    <source>
        <dbReference type="ARBA" id="ARBA00022723"/>
    </source>
</evidence>
<proteinExistence type="inferred from homology"/>
<organism evidence="7 8">
    <name type="scientific">Castellaniella hirudinis</name>
    <dbReference type="NCBI Taxonomy" id="1144617"/>
    <lineage>
        <taxon>Bacteria</taxon>
        <taxon>Pseudomonadati</taxon>
        <taxon>Pseudomonadota</taxon>
        <taxon>Betaproteobacteria</taxon>
        <taxon>Burkholderiales</taxon>
        <taxon>Alcaligenaceae</taxon>
        <taxon>Castellaniella</taxon>
    </lineage>
</organism>
<dbReference type="EMBL" id="JBHSDY010000002">
    <property type="protein sequence ID" value="MFC4296871.1"/>
    <property type="molecule type" value="Genomic_DNA"/>
</dbReference>
<evidence type="ECO:0000313" key="7">
    <source>
        <dbReference type="EMBL" id="MFC4296871.1"/>
    </source>
</evidence>
<evidence type="ECO:0000256" key="1">
    <source>
        <dbReference type="ARBA" id="ARBA00006745"/>
    </source>
</evidence>
<keyword evidence="2" id="KW-0479">Metal-binding</keyword>
<dbReference type="InterPro" id="IPR006680">
    <property type="entry name" value="Amidohydro-rel"/>
</dbReference>
<evidence type="ECO:0000256" key="3">
    <source>
        <dbReference type="ARBA" id="ARBA00022801"/>
    </source>
</evidence>
<dbReference type="PANTHER" id="PTHR43794">
    <property type="entry name" value="AMINOHYDROLASE SSNA-RELATED"/>
    <property type="match status" value="1"/>
</dbReference>
<reference evidence="8" key="1">
    <citation type="journal article" date="2019" name="Int. J. Syst. Evol. Microbiol.">
        <title>The Global Catalogue of Microorganisms (GCM) 10K type strain sequencing project: providing services to taxonomists for standard genome sequencing and annotation.</title>
        <authorList>
            <consortium name="The Broad Institute Genomics Platform"/>
            <consortium name="The Broad Institute Genome Sequencing Center for Infectious Disease"/>
            <person name="Wu L."/>
            <person name="Ma J."/>
        </authorList>
    </citation>
    <scope>NUCLEOTIDE SEQUENCE [LARGE SCALE GENOMIC DNA]</scope>
    <source>
        <strain evidence="8">CGMCC 1.19029</strain>
    </source>
</reference>
<keyword evidence="8" id="KW-1185">Reference proteome</keyword>
<dbReference type="Gene3D" id="3.20.20.140">
    <property type="entry name" value="Metal-dependent hydrolases"/>
    <property type="match status" value="1"/>
</dbReference>
<protein>
    <submittedName>
        <fullName evidence="7">Amidohydrolase family protein</fullName>
    </submittedName>
</protein>
<dbReference type="RefSeq" id="WP_376811442.1">
    <property type="nucleotide sequence ID" value="NZ_JBHSDY010000002.1"/>
</dbReference>
<evidence type="ECO:0000313" key="8">
    <source>
        <dbReference type="Proteomes" id="UP001595756"/>
    </source>
</evidence>
<accession>A0ABV8RU35</accession>